<feature type="compositionally biased region" description="Basic and acidic residues" evidence="1">
    <location>
        <begin position="14"/>
        <end position="30"/>
    </location>
</feature>
<feature type="compositionally biased region" description="Low complexity" evidence="1">
    <location>
        <begin position="71"/>
        <end position="93"/>
    </location>
</feature>
<dbReference type="PANTHER" id="PTHR11440">
    <property type="entry name" value="LECITHIN-CHOLESTEROL ACYLTRANSFERASE-RELATED"/>
    <property type="match status" value="1"/>
</dbReference>
<evidence type="ECO:0000256" key="2">
    <source>
        <dbReference type="SAM" id="Phobius"/>
    </source>
</evidence>
<gene>
    <name evidence="3" type="ORF">TM35_000461150</name>
</gene>
<organism evidence="3 4">
    <name type="scientific">Trypanosoma theileri</name>
    <dbReference type="NCBI Taxonomy" id="67003"/>
    <lineage>
        <taxon>Eukaryota</taxon>
        <taxon>Discoba</taxon>
        <taxon>Euglenozoa</taxon>
        <taxon>Kinetoplastea</taxon>
        <taxon>Metakinetoplastina</taxon>
        <taxon>Trypanosomatida</taxon>
        <taxon>Trypanosomatidae</taxon>
        <taxon>Trypanosoma</taxon>
    </lineage>
</organism>
<keyword evidence="2" id="KW-1133">Transmembrane helix</keyword>
<accession>A0A1X0NHY0</accession>
<evidence type="ECO:0000256" key="1">
    <source>
        <dbReference type="SAM" id="MobiDB-lite"/>
    </source>
</evidence>
<dbReference type="Pfam" id="PF02450">
    <property type="entry name" value="LCAT"/>
    <property type="match status" value="2"/>
</dbReference>
<keyword evidence="3" id="KW-0808">Transferase</keyword>
<protein>
    <submittedName>
        <fullName evidence="3">Putative phospholipid:diacylglycerol acyltransferase</fullName>
    </submittedName>
</protein>
<comment type="caution">
    <text evidence="3">The sequence shown here is derived from an EMBL/GenBank/DDBJ whole genome shotgun (WGS) entry which is preliminary data.</text>
</comment>
<keyword evidence="4" id="KW-1185">Reference proteome</keyword>
<feature type="compositionally biased region" description="Basic and acidic residues" evidence="1">
    <location>
        <begin position="48"/>
        <end position="68"/>
    </location>
</feature>
<keyword evidence="3" id="KW-0012">Acyltransferase</keyword>
<name>A0A1X0NHY0_9TRYP</name>
<feature type="region of interest" description="Disordered" evidence="1">
    <location>
        <begin position="217"/>
        <end position="238"/>
    </location>
</feature>
<feature type="compositionally biased region" description="Basic residues" evidence="1">
    <location>
        <begin position="1"/>
        <end position="13"/>
    </location>
</feature>
<dbReference type="SUPFAM" id="SSF53474">
    <property type="entry name" value="alpha/beta-Hydrolases"/>
    <property type="match status" value="1"/>
</dbReference>
<feature type="transmembrane region" description="Helical" evidence="2">
    <location>
        <begin position="299"/>
        <end position="315"/>
    </location>
</feature>
<dbReference type="Gene3D" id="3.40.50.1820">
    <property type="entry name" value="alpha/beta hydrolase"/>
    <property type="match status" value="1"/>
</dbReference>
<dbReference type="STRING" id="67003.A0A1X0NHY0"/>
<dbReference type="VEuPathDB" id="TriTrypDB:TM35_000461150"/>
<feature type="region of interest" description="Disordered" evidence="1">
    <location>
        <begin position="1"/>
        <end position="102"/>
    </location>
</feature>
<sequence length="794" mass="90624">MPHKGGKKKQRRYKNPEKEEDISHEIDPRNISRNSANEAPSSLISGKQNEHKNNKNHNKHVELEESPSKDSTNSANTRRTTSRSLSISHSLQTPSQGENTSTVLRNTSTHRASPFVERFIHGQPFCTSEMHRMKTKSPYNFTPPSYYRLPESNHVHKLPRSIYEIAQSEQTTKNNNKDNNKEIKTHIPPQHVERIPAGMRSVKKRLLPSFLSPWSYYEESDSSSSDKEKENGSSKSNGTGWIPRLISLMFTREEFDEEPVNSGVTPEQVRTYKLVDRIVPSFAKRPAFYALDFLTHRRVMLVFLIIAILLGYYNFHEDMTSFTASFIVADNDRPGLRFLENHSIRRKHPVMIIPGFISTALEVWESQTECVKDLHPFASIFRQRMFGPQMLLLLLTDPACYMRLFSLDKETGYDPPGVKVRPDMGFGASDFFLPGYWVWAKVLLNLADIGYDPQSMSVFSYDWRLSPRRMHKRDGYYYYLRYHLLYLYDKNKDRVVLISHSYGTSVILDFFNWMEEREPGWVDKYVAYWINIGGPVLGLPKSVSALLTGDAKDTVTLPSAVRQAFDTHFSRDLRTEVIRTWSCQTAMHPFGCDAAHEDLLTFSNGTRLSAKETFKLTAQRLRESGHKALKEEAEEHIAHFGKLPSLPPTTNTTVFCLYGVDKLTEIGYVLSEDNTINLTYQEQKRTVNGVVLGNGDGTVPLLSLGYMCRAENGWKRNTGRVVTREYKDITVNSLGIRGGAASGDHVDILGNHELIETILKIVSGNAEEGEVDDRIYSDIDERIAKMKDCTSEKS</sequence>
<dbReference type="GO" id="GO:0008374">
    <property type="term" value="F:O-acyltransferase activity"/>
    <property type="evidence" value="ECO:0007669"/>
    <property type="project" value="InterPro"/>
</dbReference>
<evidence type="ECO:0000313" key="4">
    <source>
        <dbReference type="Proteomes" id="UP000192257"/>
    </source>
</evidence>
<dbReference type="Proteomes" id="UP000192257">
    <property type="component" value="Unassembled WGS sequence"/>
</dbReference>
<dbReference type="InterPro" id="IPR029058">
    <property type="entry name" value="AB_hydrolase_fold"/>
</dbReference>
<dbReference type="EMBL" id="NBCO01000046">
    <property type="protein sequence ID" value="ORC84296.1"/>
    <property type="molecule type" value="Genomic_DNA"/>
</dbReference>
<dbReference type="RefSeq" id="XP_028878362.1">
    <property type="nucleotide sequence ID" value="XM_029030294.1"/>
</dbReference>
<evidence type="ECO:0000313" key="3">
    <source>
        <dbReference type="EMBL" id="ORC84296.1"/>
    </source>
</evidence>
<dbReference type="OrthoDB" id="190846at2759"/>
<proteinExistence type="predicted"/>
<dbReference type="InterPro" id="IPR003386">
    <property type="entry name" value="LACT/PDAT_acylTrfase"/>
</dbReference>
<keyword evidence="2" id="KW-0812">Transmembrane</keyword>
<dbReference type="AlphaFoldDB" id="A0A1X0NHY0"/>
<feature type="compositionally biased region" description="Polar residues" evidence="1">
    <location>
        <begin position="31"/>
        <end position="47"/>
    </location>
</feature>
<dbReference type="GeneID" id="39990074"/>
<reference evidence="3 4" key="1">
    <citation type="submission" date="2017-03" db="EMBL/GenBank/DDBJ databases">
        <title>An alternative strategy for trypanosome survival in the mammalian bloodstream revealed through genome and transcriptome analysis of the ubiquitous bovine parasite Trypanosoma (Megatrypanum) theileri.</title>
        <authorList>
            <person name="Kelly S."/>
            <person name="Ivens A."/>
            <person name="Mott A."/>
            <person name="O'Neill E."/>
            <person name="Emms D."/>
            <person name="Macleod O."/>
            <person name="Voorheis P."/>
            <person name="Matthews J."/>
            <person name="Matthews K."/>
            <person name="Carrington M."/>
        </authorList>
    </citation>
    <scope>NUCLEOTIDE SEQUENCE [LARGE SCALE GENOMIC DNA]</scope>
    <source>
        <strain evidence="3">Edinburgh</strain>
    </source>
</reference>
<dbReference type="GO" id="GO:0006629">
    <property type="term" value="P:lipid metabolic process"/>
    <property type="evidence" value="ECO:0007669"/>
    <property type="project" value="InterPro"/>
</dbReference>
<keyword evidence="2" id="KW-0472">Membrane</keyword>